<dbReference type="AlphaFoldDB" id="A0AAN9BV82"/>
<dbReference type="Proteomes" id="UP001374579">
    <property type="component" value="Unassembled WGS sequence"/>
</dbReference>
<evidence type="ECO:0000313" key="2">
    <source>
        <dbReference type="Proteomes" id="UP001374579"/>
    </source>
</evidence>
<organism evidence="1 2">
    <name type="scientific">Littorina saxatilis</name>
    <dbReference type="NCBI Taxonomy" id="31220"/>
    <lineage>
        <taxon>Eukaryota</taxon>
        <taxon>Metazoa</taxon>
        <taxon>Spiralia</taxon>
        <taxon>Lophotrochozoa</taxon>
        <taxon>Mollusca</taxon>
        <taxon>Gastropoda</taxon>
        <taxon>Caenogastropoda</taxon>
        <taxon>Littorinimorpha</taxon>
        <taxon>Littorinoidea</taxon>
        <taxon>Littorinidae</taxon>
        <taxon>Littorina</taxon>
    </lineage>
</organism>
<keyword evidence="2" id="KW-1185">Reference proteome</keyword>
<dbReference type="Gene3D" id="3.40.50.1010">
    <property type="entry name" value="5'-nuclease"/>
    <property type="match status" value="1"/>
</dbReference>
<protein>
    <recommendedName>
        <fullName evidence="3">Tesmin/TSO1-like CXC domain-containing protein</fullName>
    </recommendedName>
</protein>
<gene>
    <name evidence="1" type="ORF">V1264_011556</name>
</gene>
<evidence type="ECO:0008006" key="3">
    <source>
        <dbReference type="Google" id="ProtNLM"/>
    </source>
</evidence>
<dbReference type="InterPro" id="IPR029060">
    <property type="entry name" value="PIN-like_dom_sf"/>
</dbReference>
<accession>A0AAN9BV82</accession>
<dbReference type="PANTHER" id="PTHR46704:SF1">
    <property type="entry name" value="TELOMERE LENGTH REGULATION PROTEIN TEL2 HOMOLOG"/>
    <property type="match status" value="1"/>
</dbReference>
<proteinExistence type="predicted"/>
<comment type="caution">
    <text evidence="1">The sequence shown here is derived from an EMBL/GenBank/DDBJ whole genome shotgun (WGS) entry which is preliminary data.</text>
</comment>
<dbReference type="PANTHER" id="PTHR46704">
    <property type="entry name" value="CXC DOMAIN-CONTAINING PROTEIN-RELATED"/>
    <property type="match status" value="1"/>
</dbReference>
<reference evidence="1 2" key="1">
    <citation type="submission" date="2024-02" db="EMBL/GenBank/DDBJ databases">
        <title>Chromosome-scale genome assembly of the rough periwinkle Littorina saxatilis.</title>
        <authorList>
            <person name="De Jode A."/>
            <person name="Faria R."/>
            <person name="Formenti G."/>
            <person name="Sims Y."/>
            <person name="Smith T.P."/>
            <person name="Tracey A."/>
            <person name="Wood J.M.D."/>
            <person name="Zagrodzka Z.B."/>
            <person name="Johannesson K."/>
            <person name="Butlin R.K."/>
            <person name="Leder E.H."/>
        </authorList>
    </citation>
    <scope>NUCLEOTIDE SEQUENCE [LARGE SCALE GENOMIC DNA]</scope>
    <source>
        <strain evidence="1">Snail1</strain>
        <tissue evidence="1">Muscle</tissue>
    </source>
</reference>
<evidence type="ECO:0000313" key="1">
    <source>
        <dbReference type="EMBL" id="KAK7112041.1"/>
    </source>
</evidence>
<dbReference type="EMBL" id="JBAMIC010000002">
    <property type="protein sequence ID" value="KAK7112041.1"/>
    <property type="molecule type" value="Genomic_DNA"/>
</dbReference>
<dbReference type="SUPFAM" id="SSF88723">
    <property type="entry name" value="PIN domain-like"/>
    <property type="match status" value="1"/>
</dbReference>
<name>A0AAN9BV82_9CAEN</name>
<sequence>MSSRLVPKQMMHLSETHPDVYRDLMAGHHVIRRSQRFWAGLSCDLTIEQTLMCSLKSSGGLTRGRGMGELQRLVWLLSMPSCAAVNQWMVSFTHGDSNTEHHKDLTEARQRKDDKDTSTIVTYVLQRNPFETEGHQLVCIATGLTSDTSANVDSAKVIGHRILQTMTGHAVSAVSFKKKEEAVTMSTKPTVKIGGERVSIDPQLLFQRLLHVAGGDLSKLQDIFQHELTALPSSFFDDSGFMRESSKHLLAKHLWDASEGCKQEMLRTKDVHYILDGGSLIHQLSWLRGTSYTHLAERYVEYVKNSYPHATVVFDGYFGGPSTKDMAHVQRRTLPGRDVQFTPDMLLSEKKEEFLCNTTNKQRFIHLVGNCFEENGIPVQHAQGDADCVIVQVALQSAVEYTTYVVGEDTDLLILLLFHVKSDMKDVFFSSSKASTTRLWDIRSTQSRLGPNVCKNILFAHAFSGCDTTSRPFSVGKCVPVKRLQKKNKLFENSAKVFLQTNSDHQMIAETGEKLLVDIYKGNDGDTLDKLRLVKYHEKVFTGSKQVQPKVLPPTSAAAKYHSYRVFYQVQEWACLSTSLELMLEEWGFQLQRGQLLPVHTDIPPAPEELMNIIRCGCTTDCSSQRCSCRKVGLSCTTACGQCRGISCLNSMLPMDEEEEETNI</sequence>